<accession>A0A9P3LLE9</accession>
<evidence type="ECO:0000313" key="4">
    <source>
        <dbReference type="EMBL" id="GJE99325.1"/>
    </source>
</evidence>
<feature type="repeat" description="WD" evidence="3">
    <location>
        <begin position="519"/>
        <end position="560"/>
    </location>
</feature>
<evidence type="ECO:0000313" key="5">
    <source>
        <dbReference type="Proteomes" id="UP000703269"/>
    </source>
</evidence>
<dbReference type="PROSITE" id="PS00678">
    <property type="entry name" value="WD_REPEATS_1"/>
    <property type="match status" value="2"/>
</dbReference>
<dbReference type="EMBL" id="BPQB01000106">
    <property type="protein sequence ID" value="GJE99325.1"/>
    <property type="molecule type" value="Genomic_DNA"/>
</dbReference>
<name>A0A9P3LLE9_9APHY</name>
<organism evidence="4 5">
    <name type="scientific">Phanerochaete sordida</name>
    <dbReference type="NCBI Taxonomy" id="48140"/>
    <lineage>
        <taxon>Eukaryota</taxon>
        <taxon>Fungi</taxon>
        <taxon>Dikarya</taxon>
        <taxon>Basidiomycota</taxon>
        <taxon>Agaricomycotina</taxon>
        <taxon>Agaricomycetes</taxon>
        <taxon>Polyporales</taxon>
        <taxon>Phanerochaetaceae</taxon>
        <taxon>Phanerochaete</taxon>
    </lineage>
</organism>
<evidence type="ECO:0000256" key="1">
    <source>
        <dbReference type="ARBA" id="ARBA00022574"/>
    </source>
</evidence>
<reference evidence="4 5" key="1">
    <citation type="submission" date="2021-08" db="EMBL/GenBank/DDBJ databases">
        <title>Draft Genome Sequence of Phanerochaete sordida strain YK-624.</title>
        <authorList>
            <person name="Mori T."/>
            <person name="Dohra H."/>
            <person name="Suzuki T."/>
            <person name="Kawagishi H."/>
            <person name="Hirai H."/>
        </authorList>
    </citation>
    <scope>NUCLEOTIDE SEQUENCE [LARGE SCALE GENOMIC DNA]</scope>
    <source>
        <strain evidence="4 5">YK-624</strain>
    </source>
</reference>
<proteinExistence type="predicted"/>
<feature type="repeat" description="WD" evidence="3">
    <location>
        <begin position="737"/>
        <end position="778"/>
    </location>
</feature>
<dbReference type="PANTHER" id="PTHR19879">
    <property type="entry name" value="TRANSCRIPTION INITIATION FACTOR TFIID"/>
    <property type="match status" value="1"/>
</dbReference>
<keyword evidence="1 3" id="KW-0853">WD repeat</keyword>
<keyword evidence="2" id="KW-0677">Repeat</keyword>
<dbReference type="Pfam" id="PF00400">
    <property type="entry name" value="WD40"/>
    <property type="match status" value="6"/>
</dbReference>
<dbReference type="Gene3D" id="2.130.10.10">
    <property type="entry name" value="YVTN repeat-like/Quinoprotein amine dehydrogenase"/>
    <property type="match status" value="2"/>
</dbReference>
<dbReference type="PROSITE" id="PS50294">
    <property type="entry name" value="WD_REPEATS_REGION"/>
    <property type="match status" value="4"/>
</dbReference>
<gene>
    <name evidence="4" type="ORF">PsYK624_155790</name>
</gene>
<dbReference type="CDD" id="cd00200">
    <property type="entry name" value="WD40"/>
    <property type="match status" value="1"/>
</dbReference>
<dbReference type="SUPFAM" id="SSF50998">
    <property type="entry name" value="Quinoprotein alcohol dehydrogenase-like"/>
    <property type="match status" value="1"/>
</dbReference>
<sequence>MFSRPYPKPLTPDKVYAGNLIALGLGYPLWCPEPHISGVPHIADVGAILHGRFIRLLHLDTSDTAGERMVTYFKPPFGDIEALHTNALLVDQIDGWLRPGHYCSHGVIHADLHASATSSIGATGASLNLKADYKCRAAQGAALTLQSRAHAEETLSNKFLKAYAVRHFLKWHAYASEVLGFEVKPEDIILVTGWTKTTQDWAATAFGHDEQASISLGFGAGVGSLAAVDAGGSVERTAKTSALQRQGRTYSPDSQNVGAASTGSDQCVFVKGVRVKKRTILPPKILAGAGSHQLPPGGRGGVSGGGAMEDDDKNAIYDWEEYTPKRRISDPVSIVLGYILEVSNALVAVASDDHVDCILCGRHILDLATFLRQTRLKIDVDADGIGSLCMEDLVRCQREQKFTRPATGLAGVSELPQTAREYRRAHPPITAADIDAWPQITREDAGTLTDSQILLGSTQSKACPVQYKAVVFGDSGRMPFNSDLCVSLSADGKLLAAATDTTITIWRLQDGLTVQRLERDGHTDTIEQIAFAPDGQHIVSGAYDKLALVWDVKSGDVVHHLEGHEKAVDYAVFSPDGAQIATRSRDSLGIWSASSGELLRAITNLKSEYTIKVLFSPDGSRIAADSNASSENTAVAVLDCRTGAHIVMLRKPYIRCMAFSPSGDRIATGSQDGSACVWDAASGKALLELKEHTCYVTKVAFAPDGDELATASDDGTVVTCDSRTGGRRLTLRVESVRGEDKGRVLAVAYSPKHDFIACGADDGCVRVWNRRTGAFVATFQGHSRLVVRVMFTPDGWDVLSYAEEGFVRLWTIRDALRLS</sequence>
<dbReference type="InterPro" id="IPR011047">
    <property type="entry name" value="Quinoprotein_ADH-like_sf"/>
</dbReference>
<evidence type="ECO:0000256" key="2">
    <source>
        <dbReference type="ARBA" id="ARBA00022737"/>
    </source>
</evidence>
<keyword evidence="5" id="KW-1185">Reference proteome</keyword>
<feature type="repeat" description="WD" evidence="3">
    <location>
        <begin position="654"/>
        <end position="688"/>
    </location>
</feature>
<feature type="repeat" description="WD" evidence="3">
    <location>
        <begin position="689"/>
        <end position="717"/>
    </location>
</feature>
<dbReference type="InterPro" id="IPR001680">
    <property type="entry name" value="WD40_rpt"/>
</dbReference>
<dbReference type="InterPro" id="IPR019775">
    <property type="entry name" value="WD40_repeat_CS"/>
</dbReference>
<dbReference type="InterPro" id="IPR015943">
    <property type="entry name" value="WD40/YVTN_repeat-like_dom_sf"/>
</dbReference>
<evidence type="ECO:0000256" key="3">
    <source>
        <dbReference type="PROSITE-ProRule" id="PRU00221"/>
    </source>
</evidence>
<feature type="repeat" description="WD" evidence="3">
    <location>
        <begin position="779"/>
        <end position="819"/>
    </location>
</feature>
<dbReference type="SMART" id="SM00320">
    <property type="entry name" value="WD40"/>
    <property type="match status" value="7"/>
</dbReference>
<dbReference type="OrthoDB" id="3203311at2759"/>
<comment type="caution">
    <text evidence="4">The sequence shown here is derived from an EMBL/GenBank/DDBJ whole genome shotgun (WGS) entry which is preliminary data.</text>
</comment>
<dbReference type="Proteomes" id="UP000703269">
    <property type="component" value="Unassembled WGS sequence"/>
</dbReference>
<dbReference type="PROSITE" id="PS50082">
    <property type="entry name" value="WD_REPEATS_2"/>
    <property type="match status" value="5"/>
</dbReference>
<dbReference type="AlphaFoldDB" id="A0A9P3LLE9"/>
<dbReference type="PANTHER" id="PTHR19879:SF9">
    <property type="entry name" value="TRANSCRIPTION INITIATION FACTOR TFIID SUBUNIT 5"/>
    <property type="match status" value="1"/>
</dbReference>
<protein>
    <submittedName>
        <fullName evidence="4">WD40 repeat domain-containing protein</fullName>
    </submittedName>
</protein>